<protein>
    <recommendedName>
        <fullName evidence="5 6">Flagellar basal-body rod protein FlgF</fullName>
    </recommendedName>
</protein>
<dbReference type="InterPro" id="IPR010930">
    <property type="entry name" value="Flg_bb/hook_C_dom"/>
</dbReference>
<comment type="subcellular location">
    <subcellularLocation>
        <location evidence="1 6">Bacterial flagellum basal body</location>
    </subcellularLocation>
</comment>
<keyword evidence="10" id="KW-0969">Cilium</keyword>
<keyword evidence="11" id="KW-1185">Reference proteome</keyword>
<evidence type="ECO:0000256" key="1">
    <source>
        <dbReference type="ARBA" id="ARBA00004117"/>
    </source>
</evidence>
<comment type="caution">
    <text evidence="10">The sequence shown here is derived from an EMBL/GenBank/DDBJ whole genome shotgun (WGS) entry which is preliminary data.</text>
</comment>
<dbReference type="NCBIfam" id="NF009280">
    <property type="entry name" value="PRK12640.1"/>
    <property type="match status" value="1"/>
</dbReference>
<dbReference type="InterPro" id="IPR037925">
    <property type="entry name" value="FlgE/F/G-like"/>
</dbReference>
<evidence type="ECO:0000313" key="11">
    <source>
        <dbReference type="Proteomes" id="UP000242258"/>
    </source>
</evidence>
<dbReference type="PANTHER" id="PTHR30435:SF18">
    <property type="entry name" value="FLAGELLAR BASAL-BODY ROD PROTEIN FLGF"/>
    <property type="match status" value="1"/>
</dbReference>
<dbReference type="GO" id="GO:0030694">
    <property type="term" value="C:bacterial-type flagellum basal body, rod"/>
    <property type="evidence" value="ECO:0007669"/>
    <property type="project" value="UniProtKB-UniRule"/>
</dbReference>
<dbReference type="NCBIfam" id="TIGR03506">
    <property type="entry name" value="FlgEFG_subfam"/>
    <property type="match status" value="1"/>
</dbReference>
<gene>
    <name evidence="10" type="ORF">BI198_12565</name>
</gene>
<keyword evidence="3 6" id="KW-0975">Bacterial flagellum</keyword>
<dbReference type="InterPro" id="IPR020013">
    <property type="entry name" value="Flagellar_FlgE/F/G"/>
</dbReference>
<dbReference type="GO" id="GO:0071978">
    <property type="term" value="P:bacterial-type flagellum-dependent swarming motility"/>
    <property type="evidence" value="ECO:0007669"/>
    <property type="project" value="TreeGrafter"/>
</dbReference>
<dbReference type="AlphaFoldDB" id="A0A1E7Q8E1"/>
<feature type="domain" description="Flagellar basal-body/hook protein C-terminal" evidence="8">
    <location>
        <begin position="199"/>
        <end position="243"/>
    </location>
</feature>
<feature type="domain" description="Flagellar basal body rod protein N-terminal" evidence="7">
    <location>
        <begin position="5"/>
        <end position="35"/>
    </location>
</feature>
<dbReference type="Pfam" id="PF22692">
    <property type="entry name" value="LlgE_F_G_D1"/>
    <property type="match status" value="1"/>
</dbReference>
<evidence type="ECO:0000259" key="9">
    <source>
        <dbReference type="Pfam" id="PF22692"/>
    </source>
</evidence>
<evidence type="ECO:0000256" key="4">
    <source>
        <dbReference type="ARBA" id="ARBA00038560"/>
    </source>
</evidence>
<dbReference type="InterPro" id="IPR001444">
    <property type="entry name" value="Flag_bb_rod_N"/>
</dbReference>
<feature type="domain" description="Flagellar hook protein FlgE/F/G-like D1" evidence="9">
    <location>
        <begin position="81"/>
        <end position="147"/>
    </location>
</feature>
<dbReference type="OrthoDB" id="9804559at2"/>
<keyword evidence="10" id="KW-0282">Flagellum</keyword>
<dbReference type="PANTHER" id="PTHR30435">
    <property type="entry name" value="FLAGELLAR PROTEIN"/>
    <property type="match status" value="1"/>
</dbReference>
<evidence type="ECO:0000313" key="10">
    <source>
        <dbReference type="EMBL" id="OEY70308.1"/>
    </source>
</evidence>
<name>A0A1E7Q8E1_9GAMM</name>
<accession>A0A1E7Q8E1</accession>
<dbReference type="EMBL" id="MKEK01000001">
    <property type="protein sequence ID" value="OEY70308.1"/>
    <property type="molecule type" value="Genomic_DNA"/>
</dbReference>
<dbReference type="Pfam" id="PF00460">
    <property type="entry name" value="Flg_bb_rod"/>
    <property type="match status" value="1"/>
</dbReference>
<evidence type="ECO:0000256" key="6">
    <source>
        <dbReference type="RuleBase" id="RU362116"/>
    </source>
</evidence>
<evidence type="ECO:0000256" key="2">
    <source>
        <dbReference type="ARBA" id="ARBA00009677"/>
    </source>
</evidence>
<comment type="subunit">
    <text evidence="4 6">The basal body constitutes a major portion of the flagellar organelle and consists of five rings (E,L,P,S, and M) mounted on a central rod. The rod consists of about 26 subunits of FlgG in the distal portion, and FlgB, FlgC and FlgF are thought to build up the proximal portion of the rod with about 6 subunits each.</text>
</comment>
<evidence type="ECO:0000259" key="8">
    <source>
        <dbReference type="Pfam" id="PF06429"/>
    </source>
</evidence>
<organism evidence="10 11">
    <name type="scientific">Rheinheimera salexigens</name>
    <dbReference type="NCBI Taxonomy" id="1628148"/>
    <lineage>
        <taxon>Bacteria</taxon>
        <taxon>Pseudomonadati</taxon>
        <taxon>Pseudomonadota</taxon>
        <taxon>Gammaproteobacteria</taxon>
        <taxon>Chromatiales</taxon>
        <taxon>Chromatiaceae</taxon>
        <taxon>Rheinheimera</taxon>
    </lineage>
</organism>
<evidence type="ECO:0000259" key="7">
    <source>
        <dbReference type="Pfam" id="PF00460"/>
    </source>
</evidence>
<dbReference type="SUPFAM" id="SSF117143">
    <property type="entry name" value="Flagellar hook protein flgE"/>
    <property type="match status" value="1"/>
</dbReference>
<dbReference type="Pfam" id="PF06429">
    <property type="entry name" value="Flg_bbr_C"/>
    <property type="match status" value="1"/>
</dbReference>
<dbReference type="InterPro" id="IPR053967">
    <property type="entry name" value="LlgE_F_G-like_D1"/>
</dbReference>
<evidence type="ECO:0000256" key="3">
    <source>
        <dbReference type="ARBA" id="ARBA00023143"/>
    </source>
</evidence>
<proteinExistence type="inferred from homology"/>
<comment type="similarity">
    <text evidence="2 6">Belongs to the flagella basal body rod proteins family.</text>
</comment>
<keyword evidence="10" id="KW-0966">Cell projection</keyword>
<reference evidence="11" key="1">
    <citation type="submission" date="2016-09" db="EMBL/GenBank/DDBJ databases">
        <authorList>
            <person name="Wan X."/>
            <person name="Hou S."/>
        </authorList>
    </citation>
    <scope>NUCLEOTIDE SEQUENCE [LARGE SCALE GENOMIC DNA]</scope>
    <source>
        <strain evidence="11">KH87</strain>
    </source>
</reference>
<evidence type="ECO:0000256" key="5">
    <source>
        <dbReference type="ARBA" id="ARBA00040228"/>
    </source>
</evidence>
<dbReference type="RefSeq" id="WP_070049862.1">
    <property type="nucleotide sequence ID" value="NZ_CBCSDO010000008.1"/>
</dbReference>
<dbReference type="Proteomes" id="UP000242258">
    <property type="component" value="Unassembled WGS sequence"/>
</dbReference>
<sequence>MDKLLYIAMSGAKENMNGIAVRANNLANASTVGFKADFEQARSMQAFGAGLPTRVFALTENPSQNFDAGAIMTTDRDLDVAIQGDGWFSVLAADGKEAYTRSGNLQISANGMLETATGDLVMGDNGPIQLPLPLSKVEIALDGTISALPQGAPANAMEQVGRIKLVKPLNSDVVKGSDGLFRRKDGQLAQADINVSLLKGAVEGSNVSAVGEMTSMISLQRQFELQVKMMKAAEDMDQQQNQLLRIMG</sequence>
<dbReference type="NCBIfam" id="TIGR02490">
    <property type="entry name" value="flgF"/>
    <property type="match status" value="1"/>
</dbReference>
<dbReference type="InterPro" id="IPR012836">
    <property type="entry name" value="FlgF"/>
</dbReference>
<dbReference type="STRING" id="1628148.BI198_12565"/>